<dbReference type="Proteomes" id="UP001155040">
    <property type="component" value="Unassembled WGS sequence"/>
</dbReference>
<evidence type="ECO:0000313" key="2">
    <source>
        <dbReference type="EMBL" id="MCS4037655.1"/>
    </source>
</evidence>
<dbReference type="InterPro" id="IPR051698">
    <property type="entry name" value="Transposase_11-like"/>
</dbReference>
<feature type="domain" description="Transposase IS4-like" evidence="1">
    <location>
        <begin position="9"/>
        <end position="212"/>
    </location>
</feature>
<dbReference type="GO" id="GO:0003677">
    <property type="term" value="F:DNA binding"/>
    <property type="evidence" value="ECO:0007669"/>
    <property type="project" value="InterPro"/>
</dbReference>
<evidence type="ECO:0000313" key="3">
    <source>
        <dbReference type="Proteomes" id="UP001155040"/>
    </source>
</evidence>
<dbReference type="Pfam" id="PF01609">
    <property type="entry name" value="DDE_Tnp_1"/>
    <property type="match status" value="1"/>
</dbReference>
<name>A0A9X2UNM6_9BACT</name>
<dbReference type="GO" id="GO:0004803">
    <property type="term" value="F:transposase activity"/>
    <property type="evidence" value="ECO:0007669"/>
    <property type="project" value="InterPro"/>
</dbReference>
<protein>
    <submittedName>
        <fullName evidence="2">Transposase YbfD/YdcC</fullName>
    </submittedName>
</protein>
<gene>
    <name evidence="2" type="ORF">GGQ01_002742</name>
</gene>
<accession>A0A9X2UNM6</accession>
<dbReference type="InterPro" id="IPR047647">
    <property type="entry name" value="ISAs1_transpos"/>
</dbReference>
<dbReference type="AlphaFoldDB" id="A0A9X2UNM6"/>
<sequence length="246" mass="27688">MIDVWSCKHELVLGQEAVPEETNETGALPELLRLLELEGAIVTIDAAGCYSNVAEEITEAGADYVTALKGNQKGLHRDAKALFEKLEGIDRLPEGYKTVDGGHDRVEVRRCWAIGVEDTSIKGLEEWPELRSLCKVRAERHHPDGTTQTEERLFLSSLETDPERLLKAVRHHWHVENKLHWTLDVAFEEDDSRVRTGHAAQNMGVVRRLALSLLKQETSRSVGIKIKRKEAAWNPDYLLKVLTAGN</sequence>
<proteinExistence type="predicted"/>
<organism evidence="2 3">
    <name type="scientific">Salinibacter ruber</name>
    <dbReference type="NCBI Taxonomy" id="146919"/>
    <lineage>
        <taxon>Bacteria</taxon>
        <taxon>Pseudomonadati</taxon>
        <taxon>Rhodothermota</taxon>
        <taxon>Rhodothermia</taxon>
        <taxon>Rhodothermales</taxon>
        <taxon>Salinibacteraceae</taxon>
        <taxon>Salinibacter</taxon>
    </lineage>
</organism>
<reference evidence="2" key="1">
    <citation type="submission" date="2022-08" db="EMBL/GenBank/DDBJ databases">
        <title>Genomic Encyclopedia of Type Strains, Phase V (KMG-V): Genome sequencing to study the core and pangenomes of soil and plant-associated prokaryotes.</title>
        <authorList>
            <person name="Whitman W."/>
        </authorList>
    </citation>
    <scope>NUCLEOTIDE SEQUENCE</scope>
    <source>
        <strain evidence="2">SP3012</strain>
    </source>
</reference>
<comment type="caution">
    <text evidence="2">The sequence shown here is derived from an EMBL/GenBank/DDBJ whole genome shotgun (WGS) entry which is preliminary data.</text>
</comment>
<dbReference type="InterPro" id="IPR002559">
    <property type="entry name" value="Transposase_11"/>
</dbReference>
<dbReference type="NCBIfam" id="NF033564">
    <property type="entry name" value="transpos_ISAs1"/>
    <property type="match status" value="1"/>
</dbReference>
<evidence type="ECO:0000259" key="1">
    <source>
        <dbReference type="Pfam" id="PF01609"/>
    </source>
</evidence>
<dbReference type="PANTHER" id="PTHR30298:SF0">
    <property type="entry name" value="PROTEIN YBFL-RELATED"/>
    <property type="match status" value="1"/>
</dbReference>
<dbReference type="PANTHER" id="PTHR30298">
    <property type="entry name" value="H REPEAT-ASSOCIATED PREDICTED TRANSPOSASE"/>
    <property type="match status" value="1"/>
</dbReference>
<dbReference type="EMBL" id="JANUBF010000023">
    <property type="protein sequence ID" value="MCS4037655.1"/>
    <property type="molecule type" value="Genomic_DNA"/>
</dbReference>
<dbReference type="GO" id="GO:0006313">
    <property type="term" value="P:DNA transposition"/>
    <property type="evidence" value="ECO:0007669"/>
    <property type="project" value="InterPro"/>
</dbReference>